<gene>
    <name evidence="3" type="ORF">TRN7648_02050</name>
</gene>
<dbReference type="OrthoDB" id="7346027at2"/>
<sequence>MPQPPRVIIVSHGQPSDPDVGEAEIIALAQATAQHLPAAEVRGATLAAKGALETALDGCDAPLIYPFFMSDGWFTKSALPKRLTGTNARQLPPFGLDPDLPAFTTHWLTSVLQTENWRPEDTSLFIAAHGSGRSPRPAEVTQTFAGHLAELRPWGDIRCGFVEQEPFLEQAATRLPSQSICLPFFALKRGHVLEDLPEALTKTNFQGRLLDPFGLHPDLPAFLAKSLARDLP</sequence>
<dbReference type="PANTHER" id="PTHR33542:SF3">
    <property type="entry name" value="SIROHYDROCHLORIN FERROCHELATASE, CHLOROPLASTIC"/>
    <property type="match status" value="1"/>
</dbReference>
<reference evidence="3 4" key="1">
    <citation type="submission" date="2015-09" db="EMBL/GenBank/DDBJ databases">
        <authorList>
            <consortium name="Swine Surveillance"/>
        </authorList>
    </citation>
    <scope>NUCLEOTIDE SEQUENCE [LARGE SCALE GENOMIC DNA]</scope>
    <source>
        <strain evidence="3 4">CECT 7648</strain>
    </source>
</reference>
<dbReference type="GO" id="GO:0016829">
    <property type="term" value="F:lyase activity"/>
    <property type="evidence" value="ECO:0007669"/>
    <property type="project" value="UniProtKB-KW"/>
</dbReference>
<proteinExistence type="predicted"/>
<keyword evidence="2" id="KW-0456">Lyase</keyword>
<dbReference type="PANTHER" id="PTHR33542">
    <property type="entry name" value="SIROHYDROCHLORIN FERROCHELATASE, CHLOROPLASTIC"/>
    <property type="match status" value="1"/>
</dbReference>
<keyword evidence="1" id="KW-0479">Metal-binding</keyword>
<dbReference type="AlphaFoldDB" id="A0A0P1GAT2"/>
<organism evidence="3 4">
    <name type="scientific">Tropicibacter naphthalenivorans</name>
    <dbReference type="NCBI Taxonomy" id="441103"/>
    <lineage>
        <taxon>Bacteria</taxon>
        <taxon>Pseudomonadati</taxon>
        <taxon>Pseudomonadota</taxon>
        <taxon>Alphaproteobacteria</taxon>
        <taxon>Rhodobacterales</taxon>
        <taxon>Roseobacteraceae</taxon>
        <taxon>Tropicibacter</taxon>
    </lineage>
</organism>
<dbReference type="Gene3D" id="3.40.50.1400">
    <property type="match status" value="2"/>
</dbReference>
<evidence type="ECO:0000256" key="2">
    <source>
        <dbReference type="ARBA" id="ARBA00023239"/>
    </source>
</evidence>
<accession>A0A0P1GAT2</accession>
<dbReference type="SUPFAM" id="SSF53800">
    <property type="entry name" value="Chelatase"/>
    <property type="match status" value="2"/>
</dbReference>
<evidence type="ECO:0000313" key="3">
    <source>
        <dbReference type="EMBL" id="CUH78583.1"/>
    </source>
</evidence>
<dbReference type="InterPro" id="IPR050963">
    <property type="entry name" value="Sirohydro_Cobaltochel/CbiX"/>
</dbReference>
<dbReference type="Proteomes" id="UP000054935">
    <property type="component" value="Unassembled WGS sequence"/>
</dbReference>
<protein>
    <recommendedName>
        <fullName evidence="5">Cobalamin biosynthesis protein CbiX</fullName>
    </recommendedName>
</protein>
<evidence type="ECO:0008006" key="5">
    <source>
        <dbReference type="Google" id="ProtNLM"/>
    </source>
</evidence>
<dbReference type="EMBL" id="CYSE01000003">
    <property type="protein sequence ID" value="CUH78583.1"/>
    <property type="molecule type" value="Genomic_DNA"/>
</dbReference>
<dbReference type="InterPro" id="IPR002762">
    <property type="entry name" value="CbiX-like"/>
</dbReference>
<dbReference type="GO" id="GO:0046872">
    <property type="term" value="F:metal ion binding"/>
    <property type="evidence" value="ECO:0007669"/>
    <property type="project" value="UniProtKB-KW"/>
</dbReference>
<evidence type="ECO:0000313" key="4">
    <source>
        <dbReference type="Proteomes" id="UP000054935"/>
    </source>
</evidence>
<name>A0A0P1GAT2_9RHOB</name>
<dbReference type="Pfam" id="PF01903">
    <property type="entry name" value="CbiX"/>
    <property type="match status" value="1"/>
</dbReference>
<dbReference type="RefSeq" id="WP_058247545.1">
    <property type="nucleotide sequence ID" value="NZ_CYSE01000003.1"/>
</dbReference>
<evidence type="ECO:0000256" key="1">
    <source>
        <dbReference type="ARBA" id="ARBA00022723"/>
    </source>
</evidence>
<dbReference type="CDD" id="cd03416">
    <property type="entry name" value="CbiX_SirB_N"/>
    <property type="match status" value="1"/>
</dbReference>
<dbReference type="STRING" id="441103.TRN7648_02050"/>
<keyword evidence="4" id="KW-1185">Reference proteome</keyword>